<evidence type="ECO:0000259" key="2">
    <source>
        <dbReference type="PROSITE" id="PS50181"/>
    </source>
</evidence>
<dbReference type="InterPro" id="IPR057207">
    <property type="entry name" value="FBXL15_LRR"/>
</dbReference>
<keyword evidence="1" id="KW-0833">Ubl conjugation pathway</keyword>
<organism evidence="3 4">
    <name type="scientific">Pocillopora meandrina</name>
    <dbReference type="NCBI Taxonomy" id="46732"/>
    <lineage>
        <taxon>Eukaryota</taxon>
        <taxon>Metazoa</taxon>
        <taxon>Cnidaria</taxon>
        <taxon>Anthozoa</taxon>
        <taxon>Hexacorallia</taxon>
        <taxon>Scleractinia</taxon>
        <taxon>Astrocoeniina</taxon>
        <taxon>Pocilloporidae</taxon>
        <taxon>Pocillopora</taxon>
    </lineage>
</organism>
<dbReference type="InterPro" id="IPR001611">
    <property type="entry name" value="Leu-rich_rpt"/>
</dbReference>
<dbReference type="PROSITE" id="PS50181">
    <property type="entry name" value="FBOX"/>
    <property type="match status" value="1"/>
</dbReference>
<accession>A0AAU9VII3</accession>
<dbReference type="EMBL" id="CALNXJ010000001">
    <property type="protein sequence ID" value="CAH3030993.1"/>
    <property type="molecule type" value="Genomic_DNA"/>
</dbReference>
<proteinExistence type="predicted"/>
<feature type="domain" description="F-box" evidence="2">
    <location>
        <begin position="14"/>
        <end position="60"/>
    </location>
</feature>
<dbReference type="AlphaFoldDB" id="A0AAU9VII3"/>
<dbReference type="GO" id="GO:0019005">
    <property type="term" value="C:SCF ubiquitin ligase complex"/>
    <property type="evidence" value="ECO:0007669"/>
    <property type="project" value="TreeGrafter"/>
</dbReference>
<dbReference type="SMART" id="SM00256">
    <property type="entry name" value="FBOX"/>
    <property type="match status" value="1"/>
</dbReference>
<dbReference type="SMART" id="SM00367">
    <property type="entry name" value="LRR_CC"/>
    <property type="match status" value="14"/>
</dbReference>
<dbReference type="SUPFAM" id="SSF52047">
    <property type="entry name" value="RNI-like"/>
    <property type="match status" value="1"/>
</dbReference>
<dbReference type="InterPro" id="IPR032675">
    <property type="entry name" value="LRR_dom_sf"/>
</dbReference>
<dbReference type="InterPro" id="IPR036047">
    <property type="entry name" value="F-box-like_dom_sf"/>
</dbReference>
<name>A0AAU9VII3_9CNID</name>
<evidence type="ECO:0000313" key="4">
    <source>
        <dbReference type="Proteomes" id="UP001159428"/>
    </source>
</evidence>
<dbReference type="Proteomes" id="UP001159428">
    <property type="component" value="Unassembled WGS sequence"/>
</dbReference>
<sequence length="615" mass="67852">MPVSASSCAVENNNMIILALPLEIVSYIFRFLPASDLKCAALVCCQWSKASQDPILWRNVSVSLGTRRERFSHLLVDSLQRRCIQHLRFKHMTTAAQILQVCKQVGSNLRELSLQGCRCVNDNLLEILSKYCPNLVRVDLSRCRQLDVAKNVIWLDKCTNVWRHLTVLDLNACKDVSDVFVSKVADLLPNIVDFSISGCKGIGISTWHKMAKKLSSLKHLDISRSDITDEVMLKFSQIPELKLIGINLTACKHLTDNGIVSLVKYQTSLEVLKLACVDITNTTLICIGKYLHCLKVLDLNSCRQLTDGALLTVNALLINLHSLNFYSCYQLSNSGLGKFLCWTQGTNHNVPLKVLVLNGCSTLSDELVLRFSTVLINLQELDLSSCLHVTDSGLSAITSSLIKLQSLRLSWCINITDNGLIGFVPSEQNLADVCHNKDKCSHAEKFKKEGGTAQSKVPKGIKNLEQLKLLDISHCTCITDGGLGSICQLRNLTTLNINMCTQITDSGLADVAENLHTLEQLTFSGCTSVTDMGVSLVAIHLQRLVALDASKCDNITDKSVMDLAIHGRNLTHLDLSMCSQITTNAVDQLEEHIPGLASLQLRYSGARLCTKVYAL</sequence>
<dbReference type="Pfam" id="PF25372">
    <property type="entry name" value="DUF7885"/>
    <property type="match status" value="2"/>
</dbReference>
<dbReference type="Pfam" id="PF12937">
    <property type="entry name" value="F-box-like"/>
    <property type="match status" value="1"/>
</dbReference>
<dbReference type="InterPro" id="IPR006553">
    <property type="entry name" value="Leu-rich_rpt_Cys-con_subtyp"/>
</dbReference>
<comment type="caution">
    <text evidence="3">The sequence shown here is derived from an EMBL/GenBank/DDBJ whole genome shotgun (WGS) entry which is preliminary data.</text>
</comment>
<dbReference type="GO" id="GO:0031146">
    <property type="term" value="P:SCF-dependent proteasomal ubiquitin-dependent protein catabolic process"/>
    <property type="evidence" value="ECO:0007669"/>
    <property type="project" value="TreeGrafter"/>
</dbReference>
<evidence type="ECO:0000313" key="3">
    <source>
        <dbReference type="EMBL" id="CAH3030993.1"/>
    </source>
</evidence>
<dbReference type="InterPro" id="IPR001810">
    <property type="entry name" value="F-box_dom"/>
</dbReference>
<protein>
    <recommendedName>
        <fullName evidence="2">F-box domain-containing protein</fullName>
    </recommendedName>
</protein>
<gene>
    <name evidence="3" type="ORF">PMEA_00000202</name>
</gene>
<evidence type="ECO:0000256" key="1">
    <source>
        <dbReference type="ARBA" id="ARBA00022786"/>
    </source>
</evidence>
<keyword evidence="4" id="KW-1185">Reference proteome</keyword>
<reference evidence="3 4" key="1">
    <citation type="submission" date="2022-05" db="EMBL/GenBank/DDBJ databases">
        <authorList>
            <consortium name="Genoscope - CEA"/>
            <person name="William W."/>
        </authorList>
    </citation>
    <scope>NUCLEOTIDE SEQUENCE [LARGE SCALE GENOMIC DNA]</scope>
</reference>
<dbReference type="Pfam" id="PF13516">
    <property type="entry name" value="LRR_6"/>
    <property type="match status" value="2"/>
</dbReference>
<dbReference type="PANTHER" id="PTHR13318">
    <property type="entry name" value="PARTNER OF PAIRED, ISOFORM B-RELATED"/>
    <property type="match status" value="1"/>
</dbReference>
<dbReference type="SUPFAM" id="SSF81383">
    <property type="entry name" value="F-box domain"/>
    <property type="match status" value="1"/>
</dbReference>
<dbReference type="Gene3D" id="3.80.10.10">
    <property type="entry name" value="Ribonuclease Inhibitor"/>
    <property type="match status" value="4"/>
</dbReference>